<sequence length="112" mass="12636">MLIFLHNWSFVATKIFAQYDKHSKEREQKEEQANIVLLGKLSGGDPREERPEKRIAHLHDLSSNKEGKKMYNEESKSLSTYTSSAVETTSSAFGTSMEVGSSTGLYSNDSDW</sequence>
<dbReference type="AlphaFoldDB" id="A0A7S0CBN4"/>
<accession>A0A7S0CBN4</accession>
<protein>
    <submittedName>
        <fullName evidence="2">Uncharacterized protein</fullName>
    </submittedName>
</protein>
<proteinExistence type="predicted"/>
<gene>
    <name evidence="2" type="ORF">PINE0816_LOCUS15078</name>
</gene>
<reference evidence="2" key="1">
    <citation type="submission" date="2021-01" db="EMBL/GenBank/DDBJ databases">
        <authorList>
            <person name="Corre E."/>
            <person name="Pelletier E."/>
            <person name="Niang G."/>
            <person name="Scheremetjew M."/>
            <person name="Finn R."/>
            <person name="Kale V."/>
            <person name="Holt S."/>
            <person name="Cochrane G."/>
            <person name="Meng A."/>
            <person name="Brown T."/>
            <person name="Cohen L."/>
        </authorList>
    </citation>
    <scope>NUCLEOTIDE SEQUENCE</scope>
    <source>
        <strain evidence="2">CCAP1064/1</strain>
    </source>
</reference>
<organism evidence="2">
    <name type="scientific">Proboscia inermis</name>
    <dbReference type="NCBI Taxonomy" id="420281"/>
    <lineage>
        <taxon>Eukaryota</taxon>
        <taxon>Sar</taxon>
        <taxon>Stramenopiles</taxon>
        <taxon>Ochrophyta</taxon>
        <taxon>Bacillariophyta</taxon>
        <taxon>Coscinodiscophyceae</taxon>
        <taxon>Rhizosoleniophycidae</taxon>
        <taxon>Rhizosoleniales</taxon>
        <taxon>Rhizosoleniaceae</taxon>
        <taxon>Proboscia</taxon>
    </lineage>
</organism>
<name>A0A7S0CBN4_9STRA</name>
<evidence type="ECO:0000256" key="1">
    <source>
        <dbReference type="SAM" id="MobiDB-lite"/>
    </source>
</evidence>
<dbReference type="EMBL" id="HBEL01032244">
    <property type="protein sequence ID" value="CAD8418943.1"/>
    <property type="molecule type" value="Transcribed_RNA"/>
</dbReference>
<evidence type="ECO:0000313" key="2">
    <source>
        <dbReference type="EMBL" id="CAD8418943.1"/>
    </source>
</evidence>
<feature type="region of interest" description="Disordered" evidence="1">
    <location>
        <begin position="92"/>
        <end position="112"/>
    </location>
</feature>